<keyword evidence="2" id="KW-1185">Reference proteome</keyword>
<reference evidence="1" key="1">
    <citation type="submission" date="2021-05" db="EMBL/GenBank/DDBJ databases">
        <authorList>
            <person name="Pan Q."/>
            <person name="Jouanno E."/>
            <person name="Zahm M."/>
            <person name="Klopp C."/>
            <person name="Cabau C."/>
            <person name="Louis A."/>
            <person name="Berthelot C."/>
            <person name="Parey E."/>
            <person name="Roest Crollius H."/>
            <person name="Montfort J."/>
            <person name="Robinson-Rechavi M."/>
            <person name="Bouchez O."/>
            <person name="Lampietro C."/>
            <person name="Lopez Roques C."/>
            <person name="Donnadieu C."/>
            <person name="Postlethwait J."/>
            <person name="Bobe J."/>
            <person name="Dillon D."/>
            <person name="Chandos A."/>
            <person name="von Hippel F."/>
            <person name="Guiguen Y."/>
        </authorList>
    </citation>
    <scope>NUCLEOTIDE SEQUENCE</scope>
    <source>
        <strain evidence="1">YG-Jan2019</strain>
    </source>
</reference>
<dbReference type="EMBL" id="CM055748">
    <property type="protein sequence ID" value="KAJ7995339.1"/>
    <property type="molecule type" value="Genomic_DNA"/>
</dbReference>
<accession>A0ACC2FVC1</accession>
<comment type="caution">
    <text evidence="1">The sequence shown here is derived from an EMBL/GenBank/DDBJ whole genome shotgun (WGS) entry which is preliminary data.</text>
</comment>
<gene>
    <name evidence="1" type="ORF">DPEC_G00243540</name>
</gene>
<dbReference type="Proteomes" id="UP001157502">
    <property type="component" value="Chromosome 21"/>
</dbReference>
<sequence>MDEFLKDALSLLTLFSFFGSLVETAIKDNAYFDWATKLCEKLVTCLAAGGTGELHKETEGAEPSRARTCHRMPNQMEDQAAHD</sequence>
<name>A0ACC2FVC1_DALPE</name>
<proteinExistence type="predicted"/>
<organism evidence="1 2">
    <name type="scientific">Dallia pectoralis</name>
    <name type="common">Alaska blackfish</name>
    <dbReference type="NCBI Taxonomy" id="75939"/>
    <lineage>
        <taxon>Eukaryota</taxon>
        <taxon>Metazoa</taxon>
        <taxon>Chordata</taxon>
        <taxon>Craniata</taxon>
        <taxon>Vertebrata</taxon>
        <taxon>Euteleostomi</taxon>
        <taxon>Actinopterygii</taxon>
        <taxon>Neopterygii</taxon>
        <taxon>Teleostei</taxon>
        <taxon>Protacanthopterygii</taxon>
        <taxon>Esociformes</taxon>
        <taxon>Umbridae</taxon>
        <taxon>Dallia</taxon>
    </lineage>
</organism>
<protein>
    <submittedName>
        <fullName evidence="1">Uncharacterized protein</fullName>
    </submittedName>
</protein>
<evidence type="ECO:0000313" key="2">
    <source>
        <dbReference type="Proteomes" id="UP001157502"/>
    </source>
</evidence>
<evidence type="ECO:0000313" key="1">
    <source>
        <dbReference type="EMBL" id="KAJ7995339.1"/>
    </source>
</evidence>